<gene>
    <name evidence="4" type="ORF">BSZ37_03465</name>
</gene>
<evidence type="ECO:0000256" key="2">
    <source>
        <dbReference type="ARBA" id="ARBA00023235"/>
    </source>
</evidence>
<protein>
    <submittedName>
        <fullName evidence="4">Oxidoreductase</fullName>
    </submittedName>
</protein>
<comment type="caution">
    <text evidence="4">The sequence shown here is derived from an EMBL/GenBank/DDBJ whole genome shotgun (WGS) entry which is preliminary data.</text>
</comment>
<organism evidence="4 5">
    <name type="scientific">Rubrivirga marina</name>
    <dbReference type="NCBI Taxonomy" id="1196024"/>
    <lineage>
        <taxon>Bacteria</taxon>
        <taxon>Pseudomonadati</taxon>
        <taxon>Rhodothermota</taxon>
        <taxon>Rhodothermia</taxon>
        <taxon>Rhodothermales</taxon>
        <taxon>Rubricoccaceae</taxon>
        <taxon>Rubrivirga</taxon>
    </lineage>
</organism>
<dbReference type="Gene3D" id="3.10.310.10">
    <property type="entry name" value="Diaminopimelate Epimerase, Chain A, domain 1"/>
    <property type="match status" value="2"/>
</dbReference>
<dbReference type="GO" id="GO:0016853">
    <property type="term" value="F:isomerase activity"/>
    <property type="evidence" value="ECO:0007669"/>
    <property type="project" value="UniProtKB-KW"/>
</dbReference>
<dbReference type="PANTHER" id="PTHR13774:SF17">
    <property type="entry name" value="PHENAZINE BIOSYNTHESIS-LIKE DOMAIN-CONTAINING PROTEIN"/>
    <property type="match status" value="1"/>
</dbReference>
<evidence type="ECO:0000313" key="5">
    <source>
        <dbReference type="Proteomes" id="UP000216339"/>
    </source>
</evidence>
<dbReference type="RefSeq" id="WP_095509203.1">
    <property type="nucleotide sequence ID" value="NZ_MQWD01000001.1"/>
</dbReference>
<comment type="similarity">
    <text evidence="1">Belongs to the PhzF family.</text>
</comment>
<reference evidence="4 5" key="1">
    <citation type="submission" date="2016-11" db="EMBL/GenBank/DDBJ databases">
        <title>Study of marine rhodopsin-containing bacteria.</title>
        <authorList>
            <person name="Yoshizawa S."/>
            <person name="Kumagai Y."/>
            <person name="Kogure K."/>
        </authorList>
    </citation>
    <scope>NUCLEOTIDE SEQUENCE [LARGE SCALE GENOMIC DNA]</scope>
    <source>
        <strain evidence="4 5">SAORIC-28</strain>
    </source>
</reference>
<dbReference type="Proteomes" id="UP000216339">
    <property type="component" value="Unassembled WGS sequence"/>
</dbReference>
<dbReference type="InterPro" id="IPR003719">
    <property type="entry name" value="Phenazine_PhzF-like"/>
</dbReference>
<name>A0A271IXY0_9BACT</name>
<dbReference type="OrthoDB" id="9788221at2"/>
<accession>A0A271IXY0</accession>
<keyword evidence="5" id="KW-1185">Reference proteome</keyword>
<dbReference type="SUPFAM" id="SSF54506">
    <property type="entry name" value="Diaminopimelate epimerase-like"/>
    <property type="match status" value="1"/>
</dbReference>
<dbReference type="AlphaFoldDB" id="A0A271IXY0"/>
<dbReference type="NCBIfam" id="TIGR00654">
    <property type="entry name" value="PhzF_family"/>
    <property type="match status" value="1"/>
</dbReference>
<dbReference type="PIRSF" id="PIRSF016184">
    <property type="entry name" value="PhzC_PhzF"/>
    <property type="match status" value="1"/>
</dbReference>
<dbReference type="PANTHER" id="PTHR13774">
    <property type="entry name" value="PHENAZINE BIOSYNTHESIS PROTEIN"/>
    <property type="match status" value="1"/>
</dbReference>
<dbReference type="Pfam" id="PF02567">
    <property type="entry name" value="PhzC-PhzF"/>
    <property type="match status" value="1"/>
</dbReference>
<dbReference type="EMBL" id="MQWD01000001">
    <property type="protein sequence ID" value="PAP75565.1"/>
    <property type="molecule type" value="Genomic_DNA"/>
</dbReference>
<proteinExistence type="inferred from homology"/>
<evidence type="ECO:0000256" key="1">
    <source>
        <dbReference type="ARBA" id="ARBA00008270"/>
    </source>
</evidence>
<evidence type="ECO:0000313" key="4">
    <source>
        <dbReference type="EMBL" id="PAP75565.1"/>
    </source>
</evidence>
<sequence>MIVTVVDAFAERPFEGNPAAVCLLDAPAAEDWMRGLAAEMNLSETAFLTPGDDGAFNLRWLTPEVEVDLCGHATLASAHLLYEVGHVGPEETVRFDTRSGRLTVRQSGERTYTMDFPATPPEAADLDGVAEAFGVEPVWTGRSRFDGFVVLESEAAVRGATPDLGAVAGLDARGVILTARADESSPYDVVSRFFAPGAGVPEDPVTGSAHCAIGPHWATELGRDEVSCFQASRRGGHVGVRVVGDRVELTGHAVTVHRAELAPGASP</sequence>
<evidence type="ECO:0000256" key="3">
    <source>
        <dbReference type="PIRSR" id="PIRSR016184-1"/>
    </source>
</evidence>
<dbReference type="GO" id="GO:0005737">
    <property type="term" value="C:cytoplasm"/>
    <property type="evidence" value="ECO:0007669"/>
    <property type="project" value="TreeGrafter"/>
</dbReference>
<feature type="active site" evidence="3">
    <location>
        <position position="44"/>
    </location>
</feature>
<keyword evidence="2" id="KW-0413">Isomerase</keyword>